<evidence type="ECO:0000313" key="2">
    <source>
        <dbReference type="EMBL" id="QAZ67745.1"/>
    </source>
</evidence>
<dbReference type="EMBL" id="CP026538">
    <property type="protein sequence ID" value="QAZ67745.1"/>
    <property type="molecule type" value="Genomic_DNA"/>
</dbReference>
<keyword evidence="3" id="KW-1185">Reference proteome</keyword>
<dbReference type="OrthoDB" id="5456310at2"/>
<dbReference type="AlphaFoldDB" id="A0A4P6HL92"/>
<dbReference type="RefSeq" id="WP_129352606.1">
    <property type="nucleotide sequence ID" value="NZ_CP026538.1"/>
</dbReference>
<reference evidence="2 3" key="1">
    <citation type="submission" date="2018-02" db="EMBL/GenBank/DDBJ databases">
        <title>Genome sequence of Desulfovibrio carbinolicus DSM 3852.</title>
        <authorList>
            <person name="Wilbanks E."/>
            <person name="Skennerton C.T."/>
            <person name="Orphan V.J."/>
        </authorList>
    </citation>
    <scope>NUCLEOTIDE SEQUENCE [LARGE SCALE GENOMIC DNA]</scope>
    <source>
        <strain evidence="2 3">DSM 3852</strain>
    </source>
</reference>
<gene>
    <name evidence="2" type="ORF">C3Y92_11140</name>
</gene>
<dbReference type="Proteomes" id="UP000293296">
    <property type="component" value="Chromosome"/>
</dbReference>
<keyword evidence="1" id="KW-0732">Signal</keyword>
<dbReference type="KEGG" id="dcb:C3Y92_11140"/>
<sequence>MRLMLLLTALVFTLAVCPPAQATDWRFLAAHDDRSVELYYDRHSVRISGEVLRLRIKRVFDEAEGLEIAHELGFPTGVAYALERVTLDCGQGRIIRQQAAWVGVDGKFLDRTLSPTSGWRPMRPGGLGEAVCRELE</sequence>
<feature type="signal peptide" evidence="1">
    <location>
        <begin position="1"/>
        <end position="22"/>
    </location>
</feature>
<accession>A0A4P6HL92</accession>
<evidence type="ECO:0000256" key="1">
    <source>
        <dbReference type="SAM" id="SignalP"/>
    </source>
</evidence>
<proteinExistence type="predicted"/>
<name>A0A4P6HL92_9BACT</name>
<organism evidence="2 3">
    <name type="scientific">Solidesulfovibrio carbinolicus</name>
    <dbReference type="NCBI Taxonomy" id="296842"/>
    <lineage>
        <taxon>Bacteria</taxon>
        <taxon>Pseudomonadati</taxon>
        <taxon>Thermodesulfobacteriota</taxon>
        <taxon>Desulfovibrionia</taxon>
        <taxon>Desulfovibrionales</taxon>
        <taxon>Desulfovibrionaceae</taxon>
        <taxon>Solidesulfovibrio</taxon>
    </lineage>
</organism>
<protein>
    <submittedName>
        <fullName evidence="2">Uncharacterized protein</fullName>
    </submittedName>
</protein>
<evidence type="ECO:0000313" key="3">
    <source>
        <dbReference type="Proteomes" id="UP000293296"/>
    </source>
</evidence>
<feature type="chain" id="PRO_5020863455" evidence="1">
    <location>
        <begin position="23"/>
        <end position="136"/>
    </location>
</feature>